<accession>A0ABU2ZKV0</accession>
<dbReference type="Gene3D" id="3.40.50.1820">
    <property type="entry name" value="alpha/beta hydrolase"/>
    <property type="match status" value="1"/>
</dbReference>
<evidence type="ECO:0000259" key="4">
    <source>
        <dbReference type="Pfam" id="PF07859"/>
    </source>
</evidence>
<dbReference type="Proteomes" id="UP001259803">
    <property type="component" value="Unassembled WGS sequence"/>
</dbReference>
<dbReference type="RefSeq" id="WP_311340776.1">
    <property type="nucleotide sequence ID" value="NZ_JAVRHS010000005.1"/>
</dbReference>
<keyword evidence="2 5" id="KW-0378">Hydrolase</keyword>
<evidence type="ECO:0000313" key="6">
    <source>
        <dbReference type="Proteomes" id="UP001259803"/>
    </source>
</evidence>
<dbReference type="GO" id="GO:0016787">
    <property type="term" value="F:hydrolase activity"/>
    <property type="evidence" value="ECO:0007669"/>
    <property type="project" value="UniProtKB-KW"/>
</dbReference>
<dbReference type="PROSITE" id="PS01174">
    <property type="entry name" value="LIPASE_GDXG_SER"/>
    <property type="match status" value="1"/>
</dbReference>
<name>A0ABU2ZKV0_9SPHN</name>
<dbReference type="EMBL" id="JAVRHS010000005">
    <property type="protein sequence ID" value="MDT0576209.1"/>
    <property type="molecule type" value="Genomic_DNA"/>
</dbReference>
<organism evidence="5 6">
    <name type="scientific">Croceicoccus esteveae</name>
    <dbReference type="NCBI Taxonomy" id="3075597"/>
    <lineage>
        <taxon>Bacteria</taxon>
        <taxon>Pseudomonadati</taxon>
        <taxon>Pseudomonadota</taxon>
        <taxon>Alphaproteobacteria</taxon>
        <taxon>Sphingomonadales</taxon>
        <taxon>Erythrobacteraceae</taxon>
        <taxon>Croceicoccus</taxon>
    </lineage>
</organism>
<dbReference type="InterPro" id="IPR033140">
    <property type="entry name" value="Lipase_GDXG_put_SER_AS"/>
</dbReference>
<comment type="caution">
    <text evidence="5">The sequence shown here is derived from an EMBL/GenBank/DDBJ whole genome shotgun (WGS) entry which is preliminary data.</text>
</comment>
<comment type="similarity">
    <text evidence="1">Belongs to the 'GDXG' lipolytic enzyme family.</text>
</comment>
<reference evidence="5 6" key="1">
    <citation type="submission" date="2023-09" db="EMBL/GenBank/DDBJ databases">
        <authorList>
            <person name="Rey-Velasco X."/>
        </authorList>
    </citation>
    <scope>NUCLEOTIDE SEQUENCE [LARGE SCALE GENOMIC DNA]</scope>
    <source>
        <strain evidence="5 6">F390</strain>
    </source>
</reference>
<dbReference type="PANTHER" id="PTHR48081:SF8">
    <property type="entry name" value="ALPHA_BETA HYDROLASE FOLD-3 DOMAIN-CONTAINING PROTEIN-RELATED"/>
    <property type="match status" value="1"/>
</dbReference>
<proteinExistence type="inferred from homology"/>
<dbReference type="Pfam" id="PF07859">
    <property type="entry name" value="Abhydrolase_3"/>
    <property type="match status" value="1"/>
</dbReference>
<dbReference type="InterPro" id="IPR029058">
    <property type="entry name" value="AB_hydrolase_fold"/>
</dbReference>
<feature type="domain" description="Alpha/beta hydrolase fold-3" evidence="4">
    <location>
        <begin position="79"/>
        <end position="284"/>
    </location>
</feature>
<sequence length="310" mass="33180">MPLNPAFEPILEAFAGMEAADWSAMDVGFMRQTGDAPIEVGEQVQVASVRDLQIPLDGRTLAARLYLPLGTSGTPPLTLYLHGGGWVMGTLDTHDRSCRELANASSSAILSLAYRLAPEAPYPAAVHDSFDALCWAEQHASRFGVDVSRLAVAGDSAGGNLAMAAALLARDRGPTLRHQLLLYPVVQDDFGTGSYGRCGNGRYFLSTEMMQWFWKQYLGDTQADAAPLAALLQNDDLSRLPTTTIMVGEYDPLHDEGVELARRLSAAGVATELIDASGMIHGFFAMSPLVPDVGPYILQAGAALRKALEA</sequence>
<dbReference type="InterPro" id="IPR013094">
    <property type="entry name" value="AB_hydrolase_3"/>
</dbReference>
<evidence type="ECO:0000256" key="1">
    <source>
        <dbReference type="ARBA" id="ARBA00010515"/>
    </source>
</evidence>
<keyword evidence="6" id="KW-1185">Reference proteome</keyword>
<dbReference type="SUPFAM" id="SSF53474">
    <property type="entry name" value="alpha/beta-Hydrolases"/>
    <property type="match status" value="1"/>
</dbReference>
<evidence type="ECO:0000256" key="3">
    <source>
        <dbReference type="PROSITE-ProRule" id="PRU10038"/>
    </source>
</evidence>
<dbReference type="PANTHER" id="PTHR48081">
    <property type="entry name" value="AB HYDROLASE SUPERFAMILY PROTEIN C4A8.06C"/>
    <property type="match status" value="1"/>
</dbReference>
<gene>
    <name evidence="5" type="ORF">RM533_08420</name>
</gene>
<feature type="active site" evidence="3">
    <location>
        <position position="156"/>
    </location>
</feature>
<protein>
    <submittedName>
        <fullName evidence="5">Alpha/beta hydrolase</fullName>
    </submittedName>
</protein>
<evidence type="ECO:0000313" key="5">
    <source>
        <dbReference type="EMBL" id="MDT0576209.1"/>
    </source>
</evidence>
<evidence type="ECO:0000256" key="2">
    <source>
        <dbReference type="ARBA" id="ARBA00022801"/>
    </source>
</evidence>
<dbReference type="InterPro" id="IPR050300">
    <property type="entry name" value="GDXG_lipolytic_enzyme"/>
</dbReference>